<evidence type="ECO:0000256" key="2">
    <source>
        <dbReference type="ARBA" id="ARBA00022448"/>
    </source>
</evidence>
<evidence type="ECO:0000313" key="9">
    <source>
        <dbReference type="Proteomes" id="UP000521358"/>
    </source>
</evidence>
<dbReference type="Pfam" id="PF00528">
    <property type="entry name" value="BPD_transp_1"/>
    <property type="match status" value="1"/>
</dbReference>
<keyword evidence="4 6" id="KW-1133">Transmembrane helix</keyword>
<protein>
    <submittedName>
        <fullName evidence="8">ABC transporter permease</fullName>
    </submittedName>
</protein>
<feature type="transmembrane region" description="Helical" evidence="6">
    <location>
        <begin position="185"/>
        <end position="208"/>
    </location>
</feature>
<evidence type="ECO:0000256" key="5">
    <source>
        <dbReference type="ARBA" id="ARBA00023136"/>
    </source>
</evidence>
<keyword evidence="5 6" id="KW-0472">Membrane</keyword>
<dbReference type="GO" id="GO:0055085">
    <property type="term" value="P:transmembrane transport"/>
    <property type="evidence" value="ECO:0007669"/>
    <property type="project" value="InterPro"/>
</dbReference>
<feature type="transmembrane region" description="Helical" evidence="6">
    <location>
        <begin position="25"/>
        <end position="49"/>
    </location>
</feature>
<dbReference type="EMBL" id="JAAVMB010000001">
    <property type="protein sequence ID" value="NKC66808.1"/>
    <property type="molecule type" value="Genomic_DNA"/>
</dbReference>
<evidence type="ECO:0000256" key="3">
    <source>
        <dbReference type="ARBA" id="ARBA00022692"/>
    </source>
</evidence>
<sequence>MENMNVFEQFIYYLQQNSGYVLTQFIRHFLISIYGVLFAAIIGIPIGIFISRRKNLAGWVIGAANVIQTIPSLAMVSILMLGLGLGVNTVIMTVFLYSLLPIISNTYTGMRQVDEDILDAGKGMGMTKFQRLYLIELPLSVSVIMAGLRNALVVAIGITAIGSFVGAGGLGDIIIRGTNATDGTAIILVGALPTALMAIITDWLLGLVEKKLDPSSKVGNKEVLEKG</sequence>
<gene>
    <name evidence="8" type="ORF">HED35_01780</name>
</gene>
<accession>A0A7X6D6W5</accession>
<evidence type="ECO:0000256" key="4">
    <source>
        <dbReference type="ARBA" id="ARBA00022989"/>
    </source>
</evidence>
<dbReference type="Proteomes" id="UP000521358">
    <property type="component" value="Unassembled WGS sequence"/>
</dbReference>
<dbReference type="GO" id="GO:0005886">
    <property type="term" value="C:plasma membrane"/>
    <property type="evidence" value="ECO:0007669"/>
    <property type="project" value="UniProtKB-SubCell"/>
</dbReference>
<dbReference type="PROSITE" id="PS50928">
    <property type="entry name" value="ABC_TM1"/>
    <property type="match status" value="1"/>
</dbReference>
<dbReference type="FunFam" id="1.10.3720.10:FF:000001">
    <property type="entry name" value="Glycine betaine ABC transporter, permease"/>
    <property type="match status" value="1"/>
</dbReference>
<dbReference type="GO" id="GO:0031460">
    <property type="term" value="P:glycine betaine transport"/>
    <property type="evidence" value="ECO:0007669"/>
    <property type="project" value="TreeGrafter"/>
</dbReference>
<proteinExistence type="inferred from homology"/>
<keyword evidence="2 6" id="KW-0813">Transport</keyword>
<dbReference type="RefSeq" id="WP_167806130.1">
    <property type="nucleotide sequence ID" value="NZ_JAAVMB010000001.1"/>
</dbReference>
<dbReference type="PANTHER" id="PTHR30177:SF4">
    <property type="entry name" value="OSMOPROTECTANT IMPORT PERMEASE PROTEIN OSMW"/>
    <property type="match status" value="1"/>
</dbReference>
<name>A0A7X6D6W5_9ENTE</name>
<evidence type="ECO:0000313" key="8">
    <source>
        <dbReference type="EMBL" id="NKC66808.1"/>
    </source>
</evidence>
<dbReference type="InterPro" id="IPR035906">
    <property type="entry name" value="MetI-like_sf"/>
</dbReference>
<dbReference type="AlphaFoldDB" id="A0A7X6D6W5"/>
<dbReference type="InterPro" id="IPR000515">
    <property type="entry name" value="MetI-like"/>
</dbReference>
<feature type="domain" description="ABC transmembrane type-1" evidence="7">
    <location>
        <begin position="25"/>
        <end position="205"/>
    </location>
</feature>
<evidence type="ECO:0000256" key="6">
    <source>
        <dbReference type="RuleBase" id="RU363032"/>
    </source>
</evidence>
<dbReference type="PANTHER" id="PTHR30177">
    <property type="entry name" value="GLYCINE BETAINE/L-PROLINE TRANSPORT SYSTEM PERMEASE PROTEIN PROW"/>
    <property type="match status" value="1"/>
</dbReference>
<feature type="transmembrane region" description="Helical" evidence="6">
    <location>
        <begin position="56"/>
        <end position="79"/>
    </location>
</feature>
<organism evidence="8 9">
    <name type="scientific">Vagococcus fluvialis</name>
    <dbReference type="NCBI Taxonomy" id="2738"/>
    <lineage>
        <taxon>Bacteria</taxon>
        <taxon>Bacillati</taxon>
        <taxon>Bacillota</taxon>
        <taxon>Bacilli</taxon>
        <taxon>Lactobacillales</taxon>
        <taxon>Enterococcaceae</taxon>
        <taxon>Vagococcus</taxon>
    </lineage>
</organism>
<dbReference type="CDD" id="cd06261">
    <property type="entry name" value="TM_PBP2"/>
    <property type="match status" value="1"/>
</dbReference>
<keyword evidence="3 6" id="KW-0812">Transmembrane</keyword>
<dbReference type="Gene3D" id="1.10.3720.10">
    <property type="entry name" value="MetI-like"/>
    <property type="match status" value="1"/>
</dbReference>
<evidence type="ECO:0000259" key="7">
    <source>
        <dbReference type="PROSITE" id="PS50928"/>
    </source>
</evidence>
<feature type="transmembrane region" description="Helical" evidence="6">
    <location>
        <begin position="132"/>
        <end position="165"/>
    </location>
</feature>
<comment type="caution">
    <text evidence="8">The sequence shown here is derived from an EMBL/GenBank/DDBJ whole genome shotgun (WGS) entry which is preliminary data.</text>
</comment>
<reference evidence="8 9" key="1">
    <citation type="submission" date="2020-03" db="EMBL/GenBank/DDBJ databases">
        <title>Bacterial samples isolated from urine from healthy bovine heifers (Gyr breed).</title>
        <authorList>
            <person name="Giannattasio-Ferraz S."/>
            <person name="Maskeri L."/>
            <person name="Penido A."/>
            <person name="Barbosa-Stancioli E.F."/>
            <person name="Putonti C."/>
        </authorList>
    </citation>
    <scope>NUCLEOTIDE SEQUENCE [LARGE SCALE GENOMIC DNA]</scope>
    <source>
        <strain evidence="8 9">UFMG-H7</strain>
    </source>
</reference>
<dbReference type="InterPro" id="IPR051204">
    <property type="entry name" value="ABC_transp_perm/SBD"/>
</dbReference>
<comment type="subcellular location">
    <subcellularLocation>
        <location evidence="6">Cell membrane</location>
        <topology evidence="6">Multi-pass membrane protein</topology>
    </subcellularLocation>
    <subcellularLocation>
        <location evidence="1">Membrane</location>
        <topology evidence="1">Multi-pass membrane protein</topology>
    </subcellularLocation>
</comment>
<dbReference type="SUPFAM" id="SSF161098">
    <property type="entry name" value="MetI-like"/>
    <property type="match status" value="1"/>
</dbReference>
<comment type="similarity">
    <text evidence="6">Belongs to the binding-protein-dependent transport system permease family.</text>
</comment>
<evidence type="ECO:0000256" key="1">
    <source>
        <dbReference type="ARBA" id="ARBA00004141"/>
    </source>
</evidence>
<feature type="transmembrane region" description="Helical" evidence="6">
    <location>
        <begin position="85"/>
        <end position="103"/>
    </location>
</feature>